<dbReference type="PROSITE" id="PS00061">
    <property type="entry name" value="ADH_SHORT"/>
    <property type="match status" value="1"/>
</dbReference>
<dbReference type="GO" id="GO:0016020">
    <property type="term" value="C:membrane"/>
    <property type="evidence" value="ECO:0007669"/>
    <property type="project" value="UniProtKB-SubCell"/>
</dbReference>
<keyword evidence="6" id="KW-0560">Oxidoreductase</keyword>
<keyword evidence="5" id="KW-1133">Transmembrane helix</keyword>
<keyword evidence="7" id="KW-0443">Lipid metabolism</keyword>
<dbReference type="FunFam" id="3.40.50.720:FF:000131">
    <property type="entry name" value="Short-chain dehydrogenase/reductase 3"/>
    <property type="match status" value="1"/>
</dbReference>
<dbReference type="AlphaFoldDB" id="A0A423WEQ8"/>
<comment type="caution">
    <text evidence="14">The sequence shown here is derived from an EMBL/GenBank/DDBJ whole genome shotgun (WGS) entry which is preliminary data.</text>
</comment>
<name>A0A423WEQ8_CYTCH</name>
<dbReference type="OrthoDB" id="10253736at2759"/>
<gene>
    <name evidence="14" type="ORF">VSDG_02059</name>
</gene>
<dbReference type="Proteomes" id="UP000284375">
    <property type="component" value="Unassembled WGS sequence"/>
</dbReference>
<dbReference type="InterPro" id="IPR036291">
    <property type="entry name" value="NAD(P)-bd_dom_sf"/>
</dbReference>
<dbReference type="Pfam" id="PF00106">
    <property type="entry name" value="adh_short"/>
    <property type="match status" value="1"/>
</dbReference>
<evidence type="ECO:0000256" key="3">
    <source>
        <dbReference type="ARBA" id="ARBA00022692"/>
    </source>
</evidence>
<organism evidence="14 15">
    <name type="scientific">Cytospora chrysosperma</name>
    <name type="common">Cytospora canker fungus</name>
    <name type="synonym">Sphaeria chrysosperma</name>
    <dbReference type="NCBI Taxonomy" id="252740"/>
    <lineage>
        <taxon>Eukaryota</taxon>
        <taxon>Fungi</taxon>
        <taxon>Dikarya</taxon>
        <taxon>Ascomycota</taxon>
        <taxon>Pezizomycotina</taxon>
        <taxon>Sordariomycetes</taxon>
        <taxon>Sordariomycetidae</taxon>
        <taxon>Diaporthales</taxon>
        <taxon>Cytosporaceae</taxon>
        <taxon>Cytospora</taxon>
    </lineage>
</organism>
<evidence type="ECO:0000256" key="10">
    <source>
        <dbReference type="ARBA" id="ARBA00068717"/>
    </source>
</evidence>
<dbReference type="CDD" id="cd05339">
    <property type="entry name" value="17beta-HSDXI-like_SDR_c"/>
    <property type="match status" value="1"/>
</dbReference>
<evidence type="ECO:0000256" key="8">
    <source>
        <dbReference type="ARBA" id="ARBA00023136"/>
    </source>
</evidence>
<evidence type="ECO:0000256" key="12">
    <source>
        <dbReference type="RuleBase" id="RU000363"/>
    </source>
</evidence>
<comment type="subcellular location">
    <subcellularLocation>
        <location evidence="1">Membrane</location>
        <topology evidence="1">Multi-pass membrane protein</topology>
    </subcellularLocation>
</comment>
<evidence type="ECO:0000313" key="14">
    <source>
        <dbReference type="EMBL" id="ROW01681.1"/>
    </source>
</evidence>
<sequence length="393" mass="43538">MPMHKGLLPREGFKADIIARVLGNTALNPFFTLPILLLAKFTKKGENLSILHHKAFSRIKLLFYLGLIRCLSSWYSRGVLNNWKSDRYEWQTREIVLVTGGSGGIGEHVAKLLSEMGIKVVVLDTQPLSFEAPSNVHYFECDVTSKQQIAAVAEDIRSKIGHPTVLINNAGVFPGKSIIEASEKDIRLTFDVNALAHFWMAKEFLPRMIENNHGMIVTVASISSWATVPNMVDYAASKHAALAFHEGLAAELTTRHAANKVRTVIVNQGYTRTPLFEGYTNELPFLFPTLEPETVAEAIVRQVLTGKSGQVIAPSLASVLPALAAMPHWLQHSVRKSSAKMMTKCQGRQVVSDLGTSYDGGEEGEEKEKREEREEKEEKEVEESTVLVAAESK</sequence>
<keyword evidence="15" id="KW-1185">Reference proteome</keyword>
<keyword evidence="4" id="KW-0521">NADP</keyword>
<evidence type="ECO:0000256" key="2">
    <source>
        <dbReference type="ARBA" id="ARBA00006484"/>
    </source>
</evidence>
<protein>
    <recommendedName>
        <fullName evidence="10">Short-chain dehydrogenase/reductase 3</fullName>
    </recommendedName>
    <alternativeName>
        <fullName evidence="11">Retinal short-chain dehydrogenase/reductase 1</fullName>
    </alternativeName>
</protein>
<reference evidence="14 15" key="1">
    <citation type="submission" date="2015-09" db="EMBL/GenBank/DDBJ databases">
        <title>Host preference determinants of Valsa canker pathogens revealed by comparative genomics.</title>
        <authorList>
            <person name="Yin Z."/>
            <person name="Huang L."/>
        </authorList>
    </citation>
    <scope>NUCLEOTIDE SEQUENCE [LARGE SCALE GENOMIC DNA]</scope>
    <source>
        <strain evidence="14 15">YSFL</strain>
    </source>
</reference>
<accession>A0A423WEQ8</accession>
<keyword evidence="8" id="KW-0472">Membrane</keyword>
<dbReference type="Gene3D" id="3.40.50.720">
    <property type="entry name" value="NAD(P)-binding Rossmann-like Domain"/>
    <property type="match status" value="1"/>
</dbReference>
<keyword evidence="3" id="KW-0812">Transmembrane</keyword>
<dbReference type="PANTHER" id="PTHR24322:SF736">
    <property type="entry name" value="RETINOL DEHYDROGENASE 10"/>
    <property type="match status" value="1"/>
</dbReference>
<dbReference type="PANTHER" id="PTHR24322">
    <property type="entry name" value="PKSB"/>
    <property type="match status" value="1"/>
</dbReference>
<evidence type="ECO:0000256" key="4">
    <source>
        <dbReference type="ARBA" id="ARBA00022857"/>
    </source>
</evidence>
<dbReference type="GO" id="GO:0052650">
    <property type="term" value="F:all-trans-retinol dehydrogenase (NADP+) activity"/>
    <property type="evidence" value="ECO:0007669"/>
    <property type="project" value="UniProtKB-ARBA"/>
</dbReference>
<dbReference type="PRINTS" id="PR00081">
    <property type="entry name" value="GDHRDH"/>
</dbReference>
<comment type="function">
    <text evidence="9">Catalyzes the reduction of all-trans-retinal to all-trans-retinol in the presence of NADPH.</text>
</comment>
<dbReference type="STRING" id="252740.A0A423WEQ8"/>
<evidence type="ECO:0000256" key="13">
    <source>
        <dbReference type="SAM" id="MobiDB-lite"/>
    </source>
</evidence>
<proteinExistence type="inferred from homology"/>
<dbReference type="InterPro" id="IPR020904">
    <property type="entry name" value="Sc_DH/Rdtase_CS"/>
</dbReference>
<dbReference type="SUPFAM" id="SSF51735">
    <property type="entry name" value="NAD(P)-binding Rossmann-fold domains"/>
    <property type="match status" value="1"/>
</dbReference>
<comment type="similarity">
    <text evidence="2 12">Belongs to the short-chain dehydrogenases/reductases (SDR) family.</text>
</comment>
<evidence type="ECO:0000256" key="11">
    <source>
        <dbReference type="ARBA" id="ARBA00082544"/>
    </source>
</evidence>
<feature type="compositionally biased region" description="Basic and acidic residues" evidence="13">
    <location>
        <begin position="366"/>
        <end position="379"/>
    </location>
</feature>
<feature type="region of interest" description="Disordered" evidence="13">
    <location>
        <begin position="350"/>
        <end position="393"/>
    </location>
</feature>
<dbReference type="InterPro" id="IPR002347">
    <property type="entry name" value="SDR_fam"/>
</dbReference>
<evidence type="ECO:0000256" key="1">
    <source>
        <dbReference type="ARBA" id="ARBA00004141"/>
    </source>
</evidence>
<dbReference type="EMBL" id="LJZO01000006">
    <property type="protein sequence ID" value="ROW01681.1"/>
    <property type="molecule type" value="Genomic_DNA"/>
</dbReference>
<dbReference type="PRINTS" id="PR00080">
    <property type="entry name" value="SDRFAMILY"/>
</dbReference>
<evidence type="ECO:0000256" key="6">
    <source>
        <dbReference type="ARBA" id="ARBA00023002"/>
    </source>
</evidence>
<evidence type="ECO:0000256" key="7">
    <source>
        <dbReference type="ARBA" id="ARBA00023098"/>
    </source>
</evidence>
<evidence type="ECO:0000256" key="5">
    <source>
        <dbReference type="ARBA" id="ARBA00022989"/>
    </source>
</evidence>
<evidence type="ECO:0000313" key="15">
    <source>
        <dbReference type="Proteomes" id="UP000284375"/>
    </source>
</evidence>
<evidence type="ECO:0000256" key="9">
    <source>
        <dbReference type="ARBA" id="ARBA00059620"/>
    </source>
</evidence>